<comment type="similarity">
    <text evidence="2">Belongs to the glycosyltransferase 47 family.</text>
</comment>
<reference evidence="7" key="1">
    <citation type="submission" date="2022-03" db="EMBL/GenBank/DDBJ databases">
        <title>A functionally conserved STORR gene fusion in Papaver species that diverged 16.8 million years ago.</title>
        <authorList>
            <person name="Catania T."/>
        </authorList>
    </citation>
    <scope>NUCLEOTIDE SEQUENCE</scope>
    <source>
        <strain evidence="7">S-191538</strain>
    </source>
</reference>
<keyword evidence="3" id="KW-0808">Transferase</keyword>
<gene>
    <name evidence="7" type="ORF">MKW94_020230</name>
</gene>
<keyword evidence="4" id="KW-0812">Transmembrane</keyword>
<comment type="caution">
    <text evidence="7">The sequence shown here is derived from an EMBL/GenBank/DDBJ whole genome shotgun (WGS) entry which is preliminary data.</text>
</comment>
<dbReference type="PANTHER" id="PTHR11062:SF210">
    <property type="entry name" value="EXOSTOSIN FAMILY PROTEIN"/>
    <property type="match status" value="1"/>
</dbReference>
<feature type="domain" description="Exostosin GT47" evidence="6">
    <location>
        <begin position="89"/>
        <end position="370"/>
    </location>
</feature>
<evidence type="ECO:0000256" key="4">
    <source>
        <dbReference type="ARBA" id="ARBA00022968"/>
    </source>
</evidence>
<evidence type="ECO:0000256" key="1">
    <source>
        <dbReference type="ARBA" id="ARBA00004323"/>
    </source>
</evidence>
<evidence type="ECO:0000256" key="5">
    <source>
        <dbReference type="ARBA" id="ARBA00023034"/>
    </source>
</evidence>
<dbReference type="GO" id="GO:0016757">
    <property type="term" value="F:glycosyltransferase activity"/>
    <property type="evidence" value="ECO:0007669"/>
    <property type="project" value="UniProtKB-KW"/>
</dbReference>
<keyword evidence="3" id="KW-0328">Glycosyltransferase</keyword>
<evidence type="ECO:0000313" key="8">
    <source>
        <dbReference type="Proteomes" id="UP001177140"/>
    </source>
</evidence>
<evidence type="ECO:0000256" key="3">
    <source>
        <dbReference type="ARBA" id="ARBA00022676"/>
    </source>
</evidence>
<organism evidence="7 8">
    <name type="scientific">Papaver nudicaule</name>
    <name type="common">Iceland poppy</name>
    <dbReference type="NCBI Taxonomy" id="74823"/>
    <lineage>
        <taxon>Eukaryota</taxon>
        <taxon>Viridiplantae</taxon>
        <taxon>Streptophyta</taxon>
        <taxon>Embryophyta</taxon>
        <taxon>Tracheophyta</taxon>
        <taxon>Spermatophyta</taxon>
        <taxon>Magnoliopsida</taxon>
        <taxon>Ranunculales</taxon>
        <taxon>Papaveraceae</taxon>
        <taxon>Papaveroideae</taxon>
        <taxon>Papaver</taxon>
    </lineage>
</organism>
<dbReference type="PANTHER" id="PTHR11062">
    <property type="entry name" value="EXOSTOSIN HEPARAN SULFATE GLYCOSYLTRANSFERASE -RELATED"/>
    <property type="match status" value="1"/>
</dbReference>
<comment type="subcellular location">
    <subcellularLocation>
        <location evidence="1">Golgi apparatus membrane</location>
        <topology evidence="1">Single-pass type II membrane protein</topology>
    </subcellularLocation>
</comment>
<name>A0AA42B222_PAPNU</name>
<protein>
    <recommendedName>
        <fullName evidence="6">Exostosin GT47 domain-containing protein</fullName>
    </recommendedName>
</protein>
<dbReference type="GO" id="GO:0000139">
    <property type="term" value="C:Golgi membrane"/>
    <property type="evidence" value="ECO:0007669"/>
    <property type="project" value="UniProtKB-SubCell"/>
</dbReference>
<keyword evidence="4" id="KW-0735">Signal-anchor</keyword>
<dbReference type="Proteomes" id="UP001177140">
    <property type="component" value="Unassembled WGS sequence"/>
</dbReference>
<dbReference type="Pfam" id="PF03016">
    <property type="entry name" value="Exostosin_GT47"/>
    <property type="match status" value="1"/>
</dbReference>
<sequence length="421" mass="48715">MDKRTGTQIKGKIVPASSVTSIYEMNNLLAHSHSASRSMKPRWSSPRDREILSARSQIENAPIVKSDRELYAPLFRNISTFKRSYELMERMLKVYVYKEGTKPIFHSPPLKGIYASEGWFMKQLEGNKRFVVKDPRKAHLFYLPFSSRALQQTMYVPNSHSHKNLIEYLKNYLDTIVARHRFWNRTGGADHFLAACHDWAPAETSDYMSTCIRALCNADVNVGFQIGKDASLPETYVHSARNPLRYLGGEPPSKRKILAFFAGGMHGYLRPILLKHWENKDPGMQIYGPMGGGKKKKLNYIQSMKSSKYCICARGYEVNSPRVVESIFFECVPVIISDNFVPPFFEVLNWEAFAVFVPEKDIPDLKNILLSIPEEKYLAMQMNVKKVQQHFLWHTGPLKYDVFHMILHSIWYNRVYQITDR</sequence>
<dbReference type="InterPro" id="IPR004263">
    <property type="entry name" value="Exostosin"/>
</dbReference>
<evidence type="ECO:0000256" key="2">
    <source>
        <dbReference type="ARBA" id="ARBA00010271"/>
    </source>
</evidence>
<evidence type="ECO:0000259" key="6">
    <source>
        <dbReference type="Pfam" id="PF03016"/>
    </source>
</evidence>
<evidence type="ECO:0000313" key="7">
    <source>
        <dbReference type="EMBL" id="MCL7048552.1"/>
    </source>
</evidence>
<keyword evidence="8" id="KW-1185">Reference proteome</keyword>
<keyword evidence="5" id="KW-0333">Golgi apparatus</keyword>
<dbReference type="AlphaFoldDB" id="A0AA42B222"/>
<dbReference type="EMBL" id="JAJJMA010305655">
    <property type="protein sequence ID" value="MCL7048552.1"/>
    <property type="molecule type" value="Genomic_DNA"/>
</dbReference>
<dbReference type="InterPro" id="IPR040911">
    <property type="entry name" value="Exostosin_GT47"/>
</dbReference>
<accession>A0AA42B222</accession>
<proteinExistence type="inferred from homology"/>